<dbReference type="InterPro" id="IPR036280">
    <property type="entry name" value="Multihaem_cyt_sf"/>
</dbReference>
<keyword evidence="2" id="KW-0732">Signal</keyword>
<dbReference type="STRING" id="1633631.GCA_001442925_02283"/>
<dbReference type="InterPro" id="IPR010177">
    <property type="entry name" value="Paired_CXXCH_1"/>
</dbReference>
<protein>
    <submittedName>
        <fullName evidence="5">Tetraheme cytochrome c subunit of nitrate or TMAO reductase</fullName>
    </submittedName>
</protein>
<evidence type="ECO:0000313" key="4">
    <source>
        <dbReference type="EMBL" id="CUS91504.1"/>
    </source>
</evidence>
<proteinExistence type="predicted"/>
<evidence type="ECO:0000313" key="7">
    <source>
        <dbReference type="Proteomes" id="UP000182200"/>
    </source>
</evidence>
<sequence length="345" mass="38731">MKVWILIFFVLIANQANSQLKNQRCFVCHGVKNFGIVEQGKFKSLYVSREDFEASVHSKFACVSCHVDVRVIPHLTKPRKIHCLQCHFEGNVVGAPVTAKPEKYKESVHAKAVAKGKNAPDCKDCHTVHYVRKPEDPNSSVYKTRVPELCGGCHQTIKEEYYNSIHWAGIKRGELSSAVCSDCHREHDILPPEDPRSSLNPKNVIGTCDKCHSDVKLMKRVGVPVTNPEAYKESFHGIALKFGVVKAANCASCHGYHDVLPSRDPRSPIHPANLAKTCGKCHPRANENVAKGKFHVLPGEKESGIVYYVYTFFKWFTLIVLIGLFTHIVLDLVGHIRRKRKKASE</sequence>
<dbReference type="Proteomes" id="UP000182011">
    <property type="component" value="Unassembled WGS sequence"/>
</dbReference>
<organism evidence="5 6">
    <name type="scientific">Candidatus Kryptonium thompsonii</name>
    <dbReference type="NCBI Taxonomy" id="1633631"/>
    <lineage>
        <taxon>Bacteria</taxon>
        <taxon>Pseudomonadati</taxon>
        <taxon>Candidatus Kryptoniota</taxon>
        <taxon>Candidatus Kryptonium</taxon>
    </lineage>
</organism>
<dbReference type="Proteomes" id="UP000182200">
    <property type="component" value="Unassembled WGS sequence"/>
</dbReference>
<dbReference type="SUPFAM" id="SSF48695">
    <property type="entry name" value="Multiheme cytochromes"/>
    <property type="match status" value="1"/>
</dbReference>
<accession>A0A0P1LAC0</accession>
<feature type="domain" description="Doubled CXXCH motif" evidence="3">
    <location>
        <begin position="121"/>
        <end position="157"/>
    </location>
</feature>
<dbReference type="EMBL" id="FAOP01000014">
    <property type="protein sequence ID" value="CUU09163.1"/>
    <property type="molecule type" value="Genomic_DNA"/>
</dbReference>
<evidence type="ECO:0000313" key="5">
    <source>
        <dbReference type="EMBL" id="CUU09163.1"/>
    </source>
</evidence>
<keyword evidence="1" id="KW-0812">Transmembrane</keyword>
<feature type="signal peptide" evidence="2">
    <location>
        <begin position="1"/>
        <end position="18"/>
    </location>
</feature>
<accession>A0A0P1MA83</accession>
<dbReference type="Gene3D" id="3.90.10.10">
    <property type="entry name" value="Cytochrome C3"/>
    <property type="match status" value="2"/>
</dbReference>
<feature type="transmembrane region" description="Helical" evidence="1">
    <location>
        <begin position="312"/>
        <end position="333"/>
    </location>
</feature>
<accession>A0A0P1LYE5</accession>
<feature type="chain" id="PRO_5030013164" evidence="2">
    <location>
        <begin position="19"/>
        <end position="345"/>
    </location>
</feature>
<accession>A0A0P1M854</accession>
<keyword evidence="1" id="KW-0472">Membrane</keyword>
<evidence type="ECO:0000256" key="1">
    <source>
        <dbReference type="SAM" id="Phobius"/>
    </source>
</evidence>
<accession>A0A0P1LI23</accession>
<reference evidence="5 6" key="1">
    <citation type="submission" date="2015-11" db="EMBL/GenBank/DDBJ databases">
        <authorList>
            <person name="Zhang Y."/>
            <person name="Guo Z."/>
        </authorList>
    </citation>
    <scope>NUCLEOTIDE SEQUENCE [LARGE SCALE GENOMIC DNA]</scope>
    <source>
        <strain evidence="5">JGI-4</strain>
    </source>
</reference>
<accession>A0A0P1MV24</accession>
<accession>A0A0S4NE35</accession>
<name>A0A0P1LI23_9BACT</name>
<dbReference type="OrthoDB" id="9814800at2"/>
<accession>A0A0P1LFQ4</accession>
<keyword evidence="1" id="KW-1133">Transmembrane helix</keyword>
<dbReference type="Pfam" id="PF09699">
    <property type="entry name" value="Paired_CXXCH_1"/>
    <property type="match status" value="1"/>
</dbReference>
<accession>A0A0P1P413</accession>
<evidence type="ECO:0000259" key="3">
    <source>
        <dbReference type="Pfam" id="PF09699"/>
    </source>
</evidence>
<dbReference type="EMBL" id="CZVI01000024">
    <property type="protein sequence ID" value="CUS91504.1"/>
    <property type="molecule type" value="Genomic_DNA"/>
</dbReference>
<reference evidence="4 7" key="2">
    <citation type="submission" date="2015-11" db="EMBL/GenBank/DDBJ databases">
        <authorList>
            <person name="Varghese N."/>
        </authorList>
    </citation>
    <scope>NUCLEOTIDE SEQUENCE [LARGE SCALE GENOMIC DNA]</scope>
    <source>
        <strain evidence="4 7">JGI-8</strain>
    </source>
</reference>
<dbReference type="AlphaFoldDB" id="A0A0P1LI23"/>
<evidence type="ECO:0000256" key="2">
    <source>
        <dbReference type="SAM" id="SignalP"/>
    </source>
</evidence>
<keyword evidence="7" id="KW-1185">Reference proteome</keyword>
<dbReference type="RefSeq" id="WP_075426794.1">
    <property type="nucleotide sequence ID" value="NZ_CZVI01000024.1"/>
</dbReference>
<dbReference type="Gene3D" id="1.10.780.10">
    <property type="entry name" value="Hydroxylamine Oxidoreductase, Chain A, domain 1"/>
    <property type="match status" value="1"/>
</dbReference>
<accession>A0A0P1MDD2</accession>
<gene>
    <name evidence="5" type="ORF">JGI4_02292</name>
    <name evidence="4" type="ORF">JGI8_01558</name>
</gene>
<evidence type="ECO:0000313" key="6">
    <source>
        <dbReference type="Proteomes" id="UP000182011"/>
    </source>
</evidence>